<feature type="region of interest" description="Disordered" evidence="1">
    <location>
        <begin position="234"/>
        <end position="253"/>
    </location>
</feature>
<feature type="compositionally biased region" description="Basic and acidic residues" evidence="1">
    <location>
        <begin position="475"/>
        <end position="484"/>
    </location>
</feature>
<evidence type="ECO:0000313" key="2">
    <source>
        <dbReference type="EMBL" id="ABI55993.1"/>
    </source>
</evidence>
<dbReference type="eggNOG" id="COG4983">
    <property type="taxonomic scope" value="Bacteria"/>
</dbReference>
<dbReference type="HOGENOM" id="CLU_336072_0_0_6"/>
<dbReference type="OrthoDB" id="8905164at2"/>
<feature type="region of interest" description="Disordered" evidence="1">
    <location>
        <begin position="339"/>
        <end position="360"/>
    </location>
</feature>
<feature type="compositionally biased region" description="Acidic residues" evidence="1">
    <location>
        <begin position="340"/>
        <end position="350"/>
    </location>
</feature>
<proteinExistence type="predicted"/>
<dbReference type="AlphaFoldDB" id="Q0AAZ4"/>
<gene>
    <name evidence="2" type="ordered locus">Mlg_0639</name>
</gene>
<dbReference type="Pfam" id="PF13148">
    <property type="entry name" value="DUF3987"/>
    <property type="match status" value="1"/>
</dbReference>
<dbReference type="KEGG" id="aeh:Mlg_0639"/>
<reference evidence="3" key="1">
    <citation type="submission" date="2006-08" db="EMBL/GenBank/DDBJ databases">
        <title>Complete sequence of Alkalilimnicola ehrilichei MLHE-1.</title>
        <authorList>
            <person name="Copeland A."/>
            <person name="Lucas S."/>
            <person name="Lapidus A."/>
            <person name="Barry K."/>
            <person name="Detter J.C."/>
            <person name="Glavina del Rio T."/>
            <person name="Hammon N."/>
            <person name="Israni S."/>
            <person name="Dalin E."/>
            <person name="Tice H."/>
            <person name="Pitluck S."/>
            <person name="Sims D."/>
            <person name="Brettin T."/>
            <person name="Bruce D."/>
            <person name="Han C."/>
            <person name="Tapia R."/>
            <person name="Gilna P."/>
            <person name="Schmutz J."/>
            <person name="Larimer F."/>
            <person name="Land M."/>
            <person name="Hauser L."/>
            <person name="Kyrpides N."/>
            <person name="Mikhailova N."/>
            <person name="Oremland R.S."/>
            <person name="Hoeft S.E."/>
            <person name="Switzer-Blum J."/>
            <person name="Kulp T."/>
            <person name="King G."/>
            <person name="Tabita R."/>
            <person name="Witte B."/>
            <person name="Santini J.M."/>
            <person name="Basu P."/>
            <person name="Hollibaugh J.T."/>
            <person name="Xie G."/>
            <person name="Stolz J.F."/>
            <person name="Richardson P."/>
        </authorList>
    </citation>
    <scope>NUCLEOTIDE SEQUENCE [LARGE SCALE GENOMIC DNA]</scope>
    <source>
        <strain evidence="3">ATCC BAA-1101 / DSM 17681 / MLHE-1</strain>
    </source>
</reference>
<keyword evidence="3" id="KW-1185">Reference proteome</keyword>
<evidence type="ECO:0000256" key="1">
    <source>
        <dbReference type="SAM" id="MobiDB-lite"/>
    </source>
</evidence>
<dbReference type="EMBL" id="CP000453">
    <property type="protein sequence ID" value="ABI55993.1"/>
    <property type="molecule type" value="Genomic_DNA"/>
</dbReference>
<sequence>MEAQKRNPETLELGGGGITGRAMSKADCSAGDYTTTIPSNAMPYERHIPDAWELPLDLVDMPIWCAWKLVQKPGKPKPDKVPVSAADGLQGSKAWGGKKNPKPEFCTTAEKAIYYANQAKDITGVGIILMPGFGLIGGDLDGCCNSGTGAPTEQARRIIEAADTYTEVSPGLEGYRFIARGTFGGHTGNNRAEGVEFYEDGRFLTITGYHVEGTPHAIEERDLSELGAEYFDKASSDTKAGEAEPETGGGRGLEAFELPPHVRGWITDGVEQGTRSDRIFQCAKDLVRAGATEGEAVAILANPEHGISDKPLQERGGDIQGARQWVQRYAVAPARRDVEAEPDEFDDETGSTETAGWPEPVDLFASRPVPPFPAQVMPEAWQRHAAGLSAQTGFDPGGYLFVMLAHAGCLMDHRTRVAVNSSWREPPLHWAALVDSSGGGKTPILGAAGKPAMSIYSEINKRSARELMEWHKAADSAKKGEEPPRPIWKQRNTDDGTIEGMRDALEGNPEGVTLAIDELTAWLGSMDAFTSARGAASKDRPAWLEAWSGKEDRVINRAGKVKVIPHWAAGVIGAIQPEVLAQQFKRGHGSSDGMMQRFMLYQLRPAADGDLLTEPDMLADASAHNVFQAVADLAEEGPQHYQLDREAVALLQDYMQAIRVLAARTPGARFAEHLGKFPAFAIRVALTLHVVHAVAAKERPYTVISAETMERALTIMRVLYRHSEAVYTVLDEASEGARRLTVSAAEAVLAKGWMVLTRGDLTRDATGWRGANSGDAEAATDLLIEFGWFADITDQAQRGKRGRRSDGRFAVNPRVHEVFMQHSQRIKKERAERFQAIHTAATERQGIS</sequence>
<feature type="region of interest" description="Disordered" evidence="1">
    <location>
        <begin position="475"/>
        <end position="495"/>
    </location>
</feature>
<evidence type="ECO:0000313" key="3">
    <source>
        <dbReference type="Proteomes" id="UP000001962"/>
    </source>
</evidence>
<dbReference type="InterPro" id="IPR025048">
    <property type="entry name" value="DUF3987"/>
</dbReference>
<organism evidence="2 3">
    <name type="scientific">Alkalilimnicola ehrlichii (strain ATCC BAA-1101 / DSM 17681 / MLHE-1)</name>
    <dbReference type="NCBI Taxonomy" id="187272"/>
    <lineage>
        <taxon>Bacteria</taxon>
        <taxon>Pseudomonadati</taxon>
        <taxon>Pseudomonadota</taxon>
        <taxon>Gammaproteobacteria</taxon>
        <taxon>Chromatiales</taxon>
        <taxon>Ectothiorhodospiraceae</taxon>
        <taxon>Alkalilimnicola</taxon>
    </lineage>
</organism>
<dbReference type="Proteomes" id="UP000001962">
    <property type="component" value="Chromosome"/>
</dbReference>
<protein>
    <recommendedName>
        <fullName evidence="4">DNA primase/polymerase bifunctional N-terminal domain-containing protein</fullName>
    </recommendedName>
</protein>
<evidence type="ECO:0008006" key="4">
    <source>
        <dbReference type="Google" id="ProtNLM"/>
    </source>
</evidence>
<name>Q0AAZ4_ALKEH</name>
<dbReference type="RefSeq" id="WP_011628388.1">
    <property type="nucleotide sequence ID" value="NC_008340.1"/>
</dbReference>
<accession>Q0AAZ4</accession>